<proteinExistence type="predicted"/>
<evidence type="ECO:0000256" key="1">
    <source>
        <dbReference type="SAM" id="Phobius"/>
    </source>
</evidence>
<dbReference type="Proteomes" id="UP001321520">
    <property type="component" value="Chromosome"/>
</dbReference>
<feature type="transmembrane region" description="Helical" evidence="1">
    <location>
        <begin position="109"/>
        <end position="126"/>
    </location>
</feature>
<reference evidence="2 3" key="1">
    <citation type="submission" date="2022-05" db="EMBL/GenBank/DDBJ databases">
        <title>Microbulbifer sp. nov., isolated from sponge.</title>
        <authorList>
            <person name="Gao L."/>
        </authorList>
    </citation>
    <scope>NUCLEOTIDE SEQUENCE [LARGE SCALE GENOMIC DNA]</scope>
    <source>
        <strain evidence="2 3">MI-G</strain>
    </source>
</reference>
<accession>A0ABY9EB10</accession>
<dbReference type="InterPro" id="IPR004891">
    <property type="entry name" value="Mercury-R_MerC"/>
</dbReference>
<dbReference type="RefSeq" id="WP_301415068.1">
    <property type="nucleotide sequence ID" value="NZ_CP098023.1"/>
</dbReference>
<sequence>MINKQLLTKTQGVTDRTAIGISLMCAIHCLALPLVFALLPAMAALNLGSEAFHTWLVAAVLPTSIFALTLGCRQHKRYELLALGSIGLTLLVTAVVLGEETIGEMGEKVLTVLGTGLVAIGHIWNVRLCQTKTACPCPDNKPPLAGTDR</sequence>
<keyword evidence="3" id="KW-1185">Reference proteome</keyword>
<evidence type="ECO:0000313" key="2">
    <source>
        <dbReference type="EMBL" id="WKD49278.1"/>
    </source>
</evidence>
<feature type="transmembrane region" description="Helical" evidence="1">
    <location>
        <begin position="21"/>
        <end position="45"/>
    </location>
</feature>
<feature type="transmembrane region" description="Helical" evidence="1">
    <location>
        <begin position="51"/>
        <end position="71"/>
    </location>
</feature>
<feature type="transmembrane region" description="Helical" evidence="1">
    <location>
        <begin position="78"/>
        <end position="97"/>
    </location>
</feature>
<keyword evidence="1" id="KW-1133">Transmembrane helix</keyword>
<organism evidence="2 3">
    <name type="scientific">Microbulbifer spongiae</name>
    <dbReference type="NCBI Taxonomy" id="2944933"/>
    <lineage>
        <taxon>Bacteria</taxon>
        <taxon>Pseudomonadati</taxon>
        <taxon>Pseudomonadota</taxon>
        <taxon>Gammaproteobacteria</taxon>
        <taxon>Cellvibrionales</taxon>
        <taxon>Microbulbiferaceae</taxon>
        <taxon>Microbulbifer</taxon>
    </lineage>
</organism>
<evidence type="ECO:0000313" key="3">
    <source>
        <dbReference type="Proteomes" id="UP001321520"/>
    </source>
</evidence>
<protein>
    <submittedName>
        <fullName evidence="2">MerC domain-containing protein</fullName>
    </submittedName>
</protein>
<dbReference type="Pfam" id="PF03203">
    <property type="entry name" value="MerC"/>
    <property type="match status" value="1"/>
</dbReference>
<name>A0ABY9EB10_9GAMM</name>
<gene>
    <name evidence="2" type="ORF">M8T91_15445</name>
</gene>
<keyword evidence="1" id="KW-0812">Transmembrane</keyword>
<keyword evidence="1" id="KW-0472">Membrane</keyword>
<dbReference type="EMBL" id="CP098023">
    <property type="protein sequence ID" value="WKD49278.1"/>
    <property type="molecule type" value="Genomic_DNA"/>
</dbReference>